<protein>
    <recommendedName>
        <fullName evidence="3">Solute-binding protein family 3/N-terminal domain-containing protein</fullName>
    </recommendedName>
</protein>
<dbReference type="Proteomes" id="UP001157186">
    <property type="component" value="Unassembled WGS sequence"/>
</dbReference>
<evidence type="ECO:0008006" key="3">
    <source>
        <dbReference type="Google" id="ProtNLM"/>
    </source>
</evidence>
<evidence type="ECO:0000313" key="2">
    <source>
        <dbReference type="Proteomes" id="UP001157186"/>
    </source>
</evidence>
<accession>A0ABQ6GQP4</accession>
<organism evidence="1 2">
    <name type="scientific">Thalassotalea insulae</name>
    <dbReference type="NCBI Taxonomy" id="2056778"/>
    <lineage>
        <taxon>Bacteria</taxon>
        <taxon>Pseudomonadati</taxon>
        <taxon>Pseudomonadota</taxon>
        <taxon>Gammaproteobacteria</taxon>
        <taxon>Alteromonadales</taxon>
        <taxon>Colwelliaceae</taxon>
        <taxon>Thalassotalea</taxon>
    </lineage>
</organism>
<dbReference type="RefSeq" id="WP_284242816.1">
    <property type="nucleotide sequence ID" value="NZ_BSST01000001.1"/>
</dbReference>
<reference evidence="1 2" key="1">
    <citation type="submission" date="2023-03" db="EMBL/GenBank/DDBJ databases">
        <title>Draft genome sequence of Thalassotalea insulae KCTC 62186T.</title>
        <authorList>
            <person name="Sawabe T."/>
        </authorList>
    </citation>
    <scope>NUCLEOTIDE SEQUENCE [LARGE SCALE GENOMIC DNA]</scope>
    <source>
        <strain evidence="1 2">KCTC 62186</strain>
    </source>
</reference>
<dbReference type="EMBL" id="BSST01000001">
    <property type="protein sequence ID" value="GLX76996.1"/>
    <property type="molecule type" value="Genomic_DNA"/>
</dbReference>
<dbReference type="SUPFAM" id="SSF53850">
    <property type="entry name" value="Periplasmic binding protein-like II"/>
    <property type="match status" value="1"/>
</dbReference>
<sequence length="286" mass="32885">MTFSVHIKTYFLTLLPLFSLLNTHSVWSYDHGIKPSSTAIPTELIIPGPPKGFSKRNVFVEALLEKILKVQKLPITVNYFNGSLPQSRALHELKHNRSINLNWSMSTTTREAELRAIKIPIYKGMIGWRVLAISPNKQKLFSQIANLNDLAKLTAIQRYDWPDYKVLKFNALPVEGQIAFTHIPRAINQGLADYFPRSVLEIAKEVHWYEKENLAIETSLLLKYDAAYYFFVSKENVRLAQLIENGFQKLLANGDFDHLFNAYFGDNLAKLALDQRKVIQLKNPYF</sequence>
<evidence type="ECO:0000313" key="1">
    <source>
        <dbReference type="EMBL" id="GLX76996.1"/>
    </source>
</evidence>
<keyword evidence="2" id="KW-1185">Reference proteome</keyword>
<proteinExistence type="predicted"/>
<comment type="caution">
    <text evidence="1">The sequence shown here is derived from an EMBL/GenBank/DDBJ whole genome shotgun (WGS) entry which is preliminary data.</text>
</comment>
<name>A0ABQ6GQP4_9GAMM</name>
<gene>
    <name evidence="1" type="ORF">tinsulaeT_03360</name>
</gene>